<dbReference type="PANTHER" id="PTHR24320">
    <property type="entry name" value="RETINOL DEHYDROGENASE"/>
    <property type="match status" value="1"/>
</dbReference>
<reference evidence="5" key="1">
    <citation type="submission" date="2022-11" db="UniProtKB">
        <authorList>
            <consortium name="WormBaseParasite"/>
        </authorList>
    </citation>
    <scope>IDENTIFICATION</scope>
</reference>
<evidence type="ECO:0000313" key="5">
    <source>
        <dbReference type="WBParaSite" id="PSAMB.scaffold5943size10538.g27573.t1"/>
    </source>
</evidence>
<dbReference type="PRINTS" id="PR00081">
    <property type="entry name" value="GDHRDH"/>
</dbReference>
<evidence type="ECO:0000256" key="2">
    <source>
        <dbReference type="ARBA" id="ARBA00022857"/>
    </source>
</evidence>
<dbReference type="InterPro" id="IPR002347">
    <property type="entry name" value="SDR_fam"/>
</dbReference>
<dbReference type="Gene3D" id="3.40.50.720">
    <property type="entry name" value="NAD(P)-binding Rossmann-like Domain"/>
    <property type="match status" value="1"/>
</dbReference>
<dbReference type="Proteomes" id="UP000887566">
    <property type="component" value="Unplaced"/>
</dbReference>
<keyword evidence="4" id="KW-1185">Reference proteome</keyword>
<dbReference type="CDD" id="cd05327">
    <property type="entry name" value="retinol-DH_like_SDR_c_like"/>
    <property type="match status" value="1"/>
</dbReference>
<accession>A0A914X098</accession>
<evidence type="ECO:0000256" key="1">
    <source>
        <dbReference type="ARBA" id="ARBA00006484"/>
    </source>
</evidence>
<organism evidence="4 5">
    <name type="scientific">Plectus sambesii</name>
    <dbReference type="NCBI Taxonomy" id="2011161"/>
    <lineage>
        <taxon>Eukaryota</taxon>
        <taxon>Metazoa</taxon>
        <taxon>Ecdysozoa</taxon>
        <taxon>Nematoda</taxon>
        <taxon>Chromadorea</taxon>
        <taxon>Plectida</taxon>
        <taxon>Plectina</taxon>
        <taxon>Plectoidea</taxon>
        <taxon>Plectidae</taxon>
        <taxon>Plectus</taxon>
    </lineage>
</organism>
<dbReference type="PANTHER" id="PTHR24320:SF282">
    <property type="entry name" value="WW DOMAIN-CONTAINING OXIDOREDUCTASE"/>
    <property type="match status" value="1"/>
</dbReference>
<dbReference type="SUPFAM" id="SSF51735">
    <property type="entry name" value="NAD(P)-binding Rossmann-fold domains"/>
    <property type="match status" value="1"/>
</dbReference>
<comment type="similarity">
    <text evidence="1">Belongs to the short-chain dehydrogenases/reductases (SDR) family.</text>
</comment>
<dbReference type="AlphaFoldDB" id="A0A914X098"/>
<keyword evidence="2" id="KW-0521">NADP</keyword>
<evidence type="ECO:0000313" key="4">
    <source>
        <dbReference type="Proteomes" id="UP000887566"/>
    </source>
</evidence>
<keyword evidence="3" id="KW-0560">Oxidoreductase</keyword>
<dbReference type="WBParaSite" id="PSAMB.scaffold5943size10538.g27573.t1">
    <property type="protein sequence ID" value="PSAMB.scaffold5943size10538.g27573.t1"/>
    <property type="gene ID" value="PSAMB.scaffold5943size10538.g27573"/>
</dbReference>
<proteinExistence type="inferred from homology"/>
<sequence>MTEKVRRFAWRSTVEDVLTGVDLTGKTVLITGTNSGIGSITAQSLALHGAHVVMANRNIPASEKLRQEIRFMTPNAKVDILSIDLSSLKTVKAAAEEFLSKGWPLHILILNAGVYKPAKTVTEDGLEMTFGVNHVAHFYLTEQLLPKLKASAPSRVVIVASHGHIYTKIKTSLSTEEKIKILAPAAGTKDWAPFGLYSCSKLCNILFAFALHRRVHESGVNVYALHPGVIKTELLRDYGFLGKIGFFFSSPFLKSLEQGAATTVYCASSTDLNNISGRYFASCWDAEKRLHTELARDEALQDALWIHTENLLRNYESQ</sequence>
<evidence type="ECO:0000256" key="3">
    <source>
        <dbReference type="ARBA" id="ARBA00023002"/>
    </source>
</evidence>
<dbReference type="GO" id="GO:0016491">
    <property type="term" value="F:oxidoreductase activity"/>
    <property type="evidence" value="ECO:0007669"/>
    <property type="project" value="UniProtKB-KW"/>
</dbReference>
<dbReference type="InterPro" id="IPR036291">
    <property type="entry name" value="NAD(P)-bd_dom_sf"/>
</dbReference>
<dbReference type="Pfam" id="PF00106">
    <property type="entry name" value="adh_short"/>
    <property type="match status" value="2"/>
</dbReference>
<name>A0A914X098_9BILA</name>
<protein>
    <submittedName>
        <fullName evidence="5">Uncharacterized protein</fullName>
    </submittedName>
</protein>